<evidence type="ECO:0000256" key="1">
    <source>
        <dbReference type="SAM" id="Phobius"/>
    </source>
</evidence>
<dbReference type="AlphaFoldDB" id="A0AA40AGQ1"/>
<name>A0AA40AGQ1_9PEZI</name>
<dbReference type="EMBL" id="JAUKUA010000004">
    <property type="protein sequence ID" value="KAK0715484.1"/>
    <property type="molecule type" value="Genomic_DNA"/>
</dbReference>
<sequence>MAPTHSNTMPMQQLDHICSPVPTATQLRIANAFWAATTPTGSPSGVRPYTPTALEPYFKYYTEQCKTVYHSLGTNLPFSKHDDIIQLAQEIGKQGLTRQQVLQSVEGRYPVAVPNTQFDKAELITGAVNLAARLLLMVDVGVPAMTNRMWTGRAFRSWDAGSIRDFTASIFPVQRPNGGRQSGIELDMDFNARNLDAIGGFKVELTNNLLDHLEMVDIEGETTVMIFHHASFLMNQEHRLFPHGFVQETIQTLALLFPQNKWYKDSKSWYYRRLKPTLIDDDDGILACGPLTMTNIDAYQFWHDRLVRLKMVYDQAKPRTLRQWWNDRREGTQWYALWVAVGFTIFFGLIQSIEGALQVYKAYSPAQG</sequence>
<comment type="caution">
    <text evidence="2">The sequence shown here is derived from an EMBL/GenBank/DDBJ whole genome shotgun (WGS) entry which is preliminary data.</text>
</comment>
<accession>A0AA40AGQ1</accession>
<organism evidence="2 3">
    <name type="scientific">Lasiosphaeris hirsuta</name>
    <dbReference type="NCBI Taxonomy" id="260670"/>
    <lineage>
        <taxon>Eukaryota</taxon>
        <taxon>Fungi</taxon>
        <taxon>Dikarya</taxon>
        <taxon>Ascomycota</taxon>
        <taxon>Pezizomycotina</taxon>
        <taxon>Sordariomycetes</taxon>
        <taxon>Sordariomycetidae</taxon>
        <taxon>Sordariales</taxon>
        <taxon>Lasiosphaeriaceae</taxon>
        <taxon>Lasiosphaeris</taxon>
    </lineage>
</organism>
<evidence type="ECO:0000313" key="3">
    <source>
        <dbReference type="Proteomes" id="UP001172102"/>
    </source>
</evidence>
<feature type="transmembrane region" description="Helical" evidence="1">
    <location>
        <begin position="334"/>
        <end position="353"/>
    </location>
</feature>
<keyword evidence="1" id="KW-1133">Transmembrane helix</keyword>
<proteinExistence type="predicted"/>
<evidence type="ECO:0000313" key="2">
    <source>
        <dbReference type="EMBL" id="KAK0715484.1"/>
    </source>
</evidence>
<protein>
    <submittedName>
        <fullName evidence="2">Uncharacterized protein</fullName>
    </submittedName>
</protein>
<keyword evidence="3" id="KW-1185">Reference proteome</keyword>
<gene>
    <name evidence="2" type="ORF">B0H67DRAFT_580811</name>
</gene>
<reference evidence="2" key="1">
    <citation type="submission" date="2023-06" db="EMBL/GenBank/DDBJ databases">
        <title>Genome-scale phylogeny and comparative genomics of the fungal order Sordariales.</title>
        <authorList>
            <consortium name="Lawrence Berkeley National Laboratory"/>
            <person name="Hensen N."/>
            <person name="Bonometti L."/>
            <person name="Westerberg I."/>
            <person name="Brannstrom I.O."/>
            <person name="Guillou S."/>
            <person name="Cros-Aarteil S."/>
            <person name="Calhoun S."/>
            <person name="Haridas S."/>
            <person name="Kuo A."/>
            <person name="Mondo S."/>
            <person name="Pangilinan J."/>
            <person name="Riley R."/>
            <person name="Labutti K."/>
            <person name="Andreopoulos B."/>
            <person name="Lipzen A."/>
            <person name="Chen C."/>
            <person name="Yanf M."/>
            <person name="Daum C."/>
            <person name="Ng V."/>
            <person name="Clum A."/>
            <person name="Steindorff A."/>
            <person name="Ohm R."/>
            <person name="Martin F."/>
            <person name="Silar P."/>
            <person name="Natvig D."/>
            <person name="Lalanne C."/>
            <person name="Gautier V."/>
            <person name="Ament-Velasquez S.L."/>
            <person name="Kruys A."/>
            <person name="Hutchinson M.I."/>
            <person name="Powell A.J."/>
            <person name="Barry K."/>
            <person name="Miller A.N."/>
            <person name="Grigoriev I.V."/>
            <person name="Debuchy R."/>
            <person name="Gladieux P."/>
            <person name="Thoren M.H."/>
            <person name="Johannesson H."/>
        </authorList>
    </citation>
    <scope>NUCLEOTIDE SEQUENCE</scope>
    <source>
        <strain evidence="2">SMH4607-1</strain>
    </source>
</reference>
<keyword evidence="1" id="KW-0472">Membrane</keyword>
<keyword evidence="1" id="KW-0812">Transmembrane</keyword>
<dbReference type="Proteomes" id="UP001172102">
    <property type="component" value="Unassembled WGS sequence"/>
</dbReference>